<feature type="chain" id="PRO_5046872657" evidence="2">
    <location>
        <begin position="21"/>
        <end position="95"/>
    </location>
</feature>
<dbReference type="RefSeq" id="WP_194749024.1">
    <property type="nucleotide sequence ID" value="NZ_JBHTJW010000002.1"/>
</dbReference>
<name>A0ABW3GGL0_9PROT</name>
<evidence type="ECO:0000256" key="1">
    <source>
        <dbReference type="SAM" id="MobiDB-lite"/>
    </source>
</evidence>
<feature type="signal peptide" evidence="2">
    <location>
        <begin position="1"/>
        <end position="20"/>
    </location>
</feature>
<accession>A0ABW3GGL0</accession>
<dbReference type="EMBL" id="JBHTJW010000002">
    <property type="protein sequence ID" value="MFD0928875.1"/>
    <property type="molecule type" value="Genomic_DNA"/>
</dbReference>
<dbReference type="Proteomes" id="UP001597106">
    <property type="component" value="Unassembled WGS sequence"/>
</dbReference>
<evidence type="ECO:0000313" key="3">
    <source>
        <dbReference type="EMBL" id="MFD0928875.1"/>
    </source>
</evidence>
<evidence type="ECO:0000256" key="2">
    <source>
        <dbReference type="SAM" id="SignalP"/>
    </source>
</evidence>
<organism evidence="3 4">
    <name type="scientific">Methylophilus glucosoxydans</name>
    <dbReference type="NCBI Taxonomy" id="752553"/>
    <lineage>
        <taxon>Bacteria</taxon>
        <taxon>Pseudomonadati</taxon>
        <taxon>Pseudomonadota</taxon>
        <taxon>Betaproteobacteria</taxon>
        <taxon>Nitrosomonadales</taxon>
        <taxon>Methylophilaceae</taxon>
        <taxon>Methylophilus</taxon>
    </lineage>
</organism>
<proteinExistence type="predicted"/>
<comment type="caution">
    <text evidence="3">The sequence shown here is derived from an EMBL/GenBank/DDBJ whole genome shotgun (WGS) entry which is preliminary data.</text>
</comment>
<sequence length="95" mass="10509">MSKLLLAVLVTFGFMANVQAGDTSDAESGVHNLHQNHFLGKRPYSKAPQAKQQSPEDKWEGTGLITDNPDKGLDKHQQMRLNFIGKRPYMGSPAD</sequence>
<keyword evidence="2" id="KW-0732">Signal</keyword>
<reference evidence="4" key="1">
    <citation type="journal article" date="2019" name="Int. J. Syst. Evol. Microbiol.">
        <title>The Global Catalogue of Microorganisms (GCM) 10K type strain sequencing project: providing services to taxonomists for standard genome sequencing and annotation.</title>
        <authorList>
            <consortium name="The Broad Institute Genomics Platform"/>
            <consortium name="The Broad Institute Genome Sequencing Center for Infectious Disease"/>
            <person name="Wu L."/>
            <person name="Ma J."/>
        </authorList>
    </citation>
    <scope>NUCLEOTIDE SEQUENCE [LARGE SCALE GENOMIC DNA]</scope>
    <source>
        <strain evidence="4">CCUG 59685</strain>
    </source>
</reference>
<gene>
    <name evidence="3" type="ORF">ACFQ1T_03680</name>
</gene>
<keyword evidence="4" id="KW-1185">Reference proteome</keyword>
<protein>
    <submittedName>
        <fullName evidence="3">Uncharacterized protein</fullName>
    </submittedName>
</protein>
<feature type="region of interest" description="Disordered" evidence="1">
    <location>
        <begin position="40"/>
        <end position="75"/>
    </location>
</feature>
<evidence type="ECO:0000313" key="4">
    <source>
        <dbReference type="Proteomes" id="UP001597106"/>
    </source>
</evidence>